<feature type="region of interest" description="Disordered" evidence="1">
    <location>
        <begin position="54"/>
        <end position="84"/>
    </location>
</feature>
<keyword evidence="3" id="KW-1185">Reference proteome</keyword>
<reference evidence="2 3" key="1">
    <citation type="submission" date="2020-07" db="EMBL/GenBank/DDBJ databases">
        <title>Sequencing the genomes of 1000 actinobacteria strains.</title>
        <authorList>
            <person name="Klenk H.-P."/>
        </authorList>
    </citation>
    <scope>NUCLEOTIDE SEQUENCE [LARGE SCALE GENOMIC DNA]</scope>
    <source>
        <strain evidence="2 3">DSM 43461</strain>
    </source>
</reference>
<dbReference type="EMBL" id="JACCBT010000001">
    <property type="protein sequence ID" value="NYE12315.1"/>
    <property type="molecule type" value="Genomic_DNA"/>
</dbReference>
<evidence type="ECO:0000313" key="2">
    <source>
        <dbReference type="EMBL" id="NYE12315.1"/>
    </source>
</evidence>
<feature type="compositionally biased region" description="Basic and acidic residues" evidence="1">
    <location>
        <begin position="74"/>
        <end position="84"/>
    </location>
</feature>
<sequence length="84" mass="8751">MGVDEAGGDEAAAQVLDVVDVDDVVDDAGDALREVGGGPGPDDPVVVDEHRGVAADVGARPEPADVRQQPYRHRFTDLDGAMRT</sequence>
<proteinExistence type="predicted"/>
<organism evidence="2 3">
    <name type="scientific">Actinomadura citrea</name>
    <dbReference type="NCBI Taxonomy" id="46158"/>
    <lineage>
        <taxon>Bacteria</taxon>
        <taxon>Bacillati</taxon>
        <taxon>Actinomycetota</taxon>
        <taxon>Actinomycetes</taxon>
        <taxon>Streptosporangiales</taxon>
        <taxon>Thermomonosporaceae</taxon>
        <taxon>Actinomadura</taxon>
    </lineage>
</organism>
<evidence type="ECO:0000313" key="3">
    <source>
        <dbReference type="Proteomes" id="UP000591272"/>
    </source>
</evidence>
<dbReference type="AlphaFoldDB" id="A0A7Y9G988"/>
<protein>
    <submittedName>
        <fullName evidence="2">Uncharacterized protein</fullName>
    </submittedName>
</protein>
<evidence type="ECO:0000256" key="1">
    <source>
        <dbReference type="SAM" id="MobiDB-lite"/>
    </source>
</evidence>
<name>A0A7Y9G988_9ACTN</name>
<gene>
    <name evidence="2" type="ORF">BJ999_002611</name>
</gene>
<comment type="caution">
    <text evidence="2">The sequence shown here is derived from an EMBL/GenBank/DDBJ whole genome shotgun (WGS) entry which is preliminary data.</text>
</comment>
<accession>A0A7Y9G988</accession>
<dbReference type="Proteomes" id="UP000591272">
    <property type="component" value="Unassembled WGS sequence"/>
</dbReference>